<dbReference type="PANTHER" id="PTHR11599">
    <property type="entry name" value="PROTEASOME SUBUNIT ALPHA/BETA"/>
    <property type="match status" value="1"/>
</dbReference>
<evidence type="ECO:0000313" key="6">
    <source>
        <dbReference type="Proteomes" id="UP000241890"/>
    </source>
</evidence>
<dbReference type="GO" id="GO:0006511">
    <property type="term" value="P:ubiquitin-dependent protein catabolic process"/>
    <property type="evidence" value="ECO:0007669"/>
    <property type="project" value="InterPro"/>
</dbReference>
<keyword evidence="6" id="KW-1185">Reference proteome</keyword>
<comment type="caution">
    <text evidence="5">The sequence shown here is derived from an EMBL/GenBank/DDBJ whole genome shotgun (WGS) entry which is preliminary data.</text>
</comment>
<dbReference type="Pfam" id="PF00227">
    <property type="entry name" value="Proteasome"/>
    <property type="match status" value="1"/>
</dbReference>
<dbReference type="InterPro" id="IPR029055">
    <property type="entry name" value="Ntn_hydrolases_N"/>
</dbReference>
<keyword evidence="3" id="KW-0963">Cytoplasm</keyword>
<dbReference type="InterPro" id="IPR050115">
    <property type="entry name" value="Proteasome_alpha"/>
</dbReference>
<dbReference type="OrthoDB" id="431557at2759"/>
<dbReference type="PROSITE" id="PS51475">
    <property type="entry name" value="PROTEASOME_ALPHA_2"/>
    <property type="match status" value="1"/>
</dbReference>
<name>A0A2R5GCI8_9STRA</name>
<proteinExistence type="inferred from homology"/>
<evidence type="ECO:0000256" key="1">
    <source>
        <dbReference type="ARBA" id="ARBA00022942"/>
    </source>
</evidence>
<comment type="similarity">
    <text evidence="2 3">Belongs to the peptidase T1A family.</text>
</comment>
<comment type="subcellular location">
    <subcellularLocation>
        <location evidence="3">Cytoplasm</location>
    </subcellularLocation>
    <subcellularLocation>
        <location evidence="3">Nucleus</location>
    </subcellularLocation>
</comment>
<dbReference type="SUPFAM" id="SSF56235">
    <property type="entry name" value="N-terminal nucleophile aminohydrolases (Ntn hydrolases)"/>
    <property type="match status" value="1"/>
</dbReference>
<dbReference type="GO" id="GO:0019773">
    <property type="term" value="C:proteasome core complex, alpha-subunit complex"/>
    <property type="evidence" value="ECO:0007669"/>
    <property type="project" value="UniProtKB-UniRule"/>
</dbReference>
<keyword evidence="3" id="KW-0539">Nucleus</keyword>
<dbReference type="SMART" id="SM00948">
    <property type="entry name" value="Proteasome_A_N"/>
    <property type="match status" value="1"/>
</dbReference>
<feature type="domain" description="Proteasome alpha-type subunits" evidence="4">
    <location>
        <begin position="6"/>
        <end position="28"/>
    </location>
</feature>
<dbReference type="InterPro" id="IPR001353">
    <property type="entry name" value="Proteasome_sua/b"/>
</dbReference>
<dbReference type="InterPro" id="IPR000426">
    <property type="entry name" value="Proteasome_asu_N"/>
</dbReference>
<evidence type="ECO:0000313" key="5">
    <source>
        <dbReference type="EMBL" id="GBG28682.1"/>
    </source>
</evidence>
<evidence type="ECO:0000256" key="2">
    <source>
        <dbReference type="PROSITE-ProRule" id="PRU00808"/>
    </source>
</evidence>
<organism evidence="5 6">
    <name type="scientific">Hondaea fermentalgiana</name>
    <dbReference type="NCBI Taxonomy" id="2315210"/>
    <lineage>
        <taxon>Eukaryota</taxon>
        <taxon>Sar</taxon>
        <taxon>Stramenopiles</taxon>
        <taxon>Bigyra</taxon>
        <taxon>Labyrinthulomycetes</taxon>
        <taxon>Thraustochytrida</taxon>
        <taxon>Thraustochytriidae</taxon>
        <taxon>Hondaea</taxon>
    </lineage>
</organism>
<dbReference type="GO" id="GO:0005737">
    <property type="term" value="C:cytoplasm"/>
    <property type="evidence" value="ECO:0007669"/>
    <property type="project" value="UniProtKB-SubCell"/>
</dbReference>
<accession>A0A2R5GCI8</accession>
<keyword evidence="1 2" id="KW-0647">Proteasome</keyword>
<dbReference type="GO" id="GO:0005634">
    <property type="term" value="C:nucleus"/>
    <property type="evidence" value="ECO:0007669"/>
    <property type="project" value="UniProtKB-SubCell"/>
</dbReference>
<comment type="subunit">
    <text evidence="3">The 26S proteasome consists of a 20S proteasome core and two 19S regulatory subunits.</text>
</comment>
<dbReference type="PROSITE" id="PS00388">
    <property type="entry name" value="PROTEASOME_ALPHA_1"/>
    <property type="match status" value="1"/>
</dbReference>
<gene>
    <name evidence="5" type="ORF">FCC1311_049032</name>
</gene>
<dbReference type="AlphaFoldDB" id="A0A2R5GCI8"/>
<dbReference type="InterPro" id="IPR023332">
    <property type="entry name" value="Proteasome_alpha-type"/>
</dbReference>
<dbReference type="InParanoid" id="A0A2R5GCI8"/>
<dbReference type="FunCoup" id="A0A2R5GCI8">
    <property type="interactions" value="513"/>
</dbReference>
<dbReference type="Proteomes" id="UP000241890">
    <property type="component" value="Unassembled WGS sequence"/>
</dbReference>
<reference evidence="5 6" key="1">
    <citation type="submission" date="2017-12" db="EMBL/GenBank/DDBJ databases">
        <title>Sequencing, de novo assembly and annotation of complete genome of a new Thraustochytrid species, strain FCC1311.</title>
        <authorList>
            <person name="Sedici K."/>
            <person name="Godart F."/>
            <person name="Aiese Cigliano R."/>
            <person name="Sanseverino W."/>
            <person name="Barakat M."/>
            <person name="Ortet P."/>
            <person name="Marechal E."/>
            <person name="Cagnac O."/>
            <person name="Amato A."/>
        </authorList>
    </citation>
    <scope>NUCLEOTIDE SEQUENCE [LARGE SCALE GENOMIC DNA]</scope>
</reference>
<evidence type="ECO:0000259" key="4">
    <source>
        <dbReference type="PROSITE" id="PS00388"/>
    </source>
</evidence>
<protein>
    <recommendedName>
        <fullName evidence="3">Proteasome subunit alpha type</fullName>
    </recommendedName>
</protein>
<dbReference type="EMBL" id="BEYU01000046">
    <property type="protein sequence ID" value="GBG28682.1"/>
    <property type="molecule type" value="Genomic_DNA"/>
</dbReference>
<evidence type="ECO:0000256" key="3">
    <source>
        <dbReference type="RuleBase" id="RU000551"/>
    </source>
</evidence>
<sequence>MNRNQYDTDVSTWSPQGKLHQVEYAMESKKLFKVDDHIGIGVAGLTADARSLATYMRTECLNHRFQFNSPIITGRLVSDLADKHQARTQASWKRPYGVGLLVGGFDRDGPHLYQTCPSGNLYEYKAMAIGSRAQSAKTYMEKHLASIESADLETLVIHALKALEGPANDKDVSMENASVSVLGKGQPFQILEGDDLKPFLDQMGR</sequence>
<dbReference type="Gene3D" id="3.60.20.10">
    <property type="entry name" value="Glutamine Phosphoribosylpyrophosphate, subunit 1, domain 1"/>
    <property type="match status" value="2"/>
</dbReference>